<protein>
    <submittedName>
        <fullName evidence="2">Uncharacterized protein</fullName>
    </submittedName>
</protein>
<evidence type="ECO:0000313" key="2">
    <source>
        <dbReference type="EMBL" id="CAG9315727.1"/>
    </source>
</evidence>
<keyword evidence="1" id="KW-1133">Transmembrane helix</keyword>
<dbReference type="EMBL" id="CAJZBQ010000014">
    <property type="protein sequence ID" value="CAG9315727.1"/>
    <property type="molecule type" value="Genomic_DNA"/>
</dbReference>
<gene>
    <name evidence="2" type="ORF">BSTOLATCC_MIC14477</name>
</gene>
<proteinExistence type="predicted"/>
<accession>A0AAU9IR80</accession>
<organism evidence="2 3">
    <name type="scientific">Blepharisma stoltei</name>
    <dbReference type="NCBI Taxonomy" id="1481888"/>
    <lineage>
        <taxon>Eukaryota</taxon>
        <taxon>Sar</taxon>
        <taxon>Alveolata</taxon>
        <taxon>Ciliophora</taxon>
        <taxon>Postciliodesmatophora</taxon>
        <taxon>Heterotrichea</taxon>
        <taxon>Heterotrichida</taxon>
        <taxon>Blepharismidae</taxon>
        <taxon>Blepharisma</taxon>
    </lineage>
</organism>
<comment type="caution">
    <text evidence="2">The sequence shown here is derived from an EMBL/GenBank/DDBJ whole genome shotgun (WGS) entry which is preliminary data.</text>
</comment>
<name>A0AAU9IR80_9CILI</name>
<keyword evidence="3" id="KW-1185">Reference proteome</keyword>
<evidence type="ECO:0000256" key="1">
    <source>
        <dbReference type="SAM" id="Phobius"/>
    </source>
</evidence>
<feature type="transmembrane region" description="Helical" evidence="1">
    <location>
        <begin position="21"/>
        <end position="39"/>
    </location>
</feature>
<dbReference type="Proteomes" id="UP001162131">
    <property type="component" value="Unassembled WGS sequence"/>
</dbReference>
<sequence>MKWPKFNIAQIGEDGRSNQIKYVRIFLLFNAIVCGGIAWKQYEPAKESPEHDINKLEEEGEMLSALNQENNESLKK</sequence>
<evidence type="ECO:0000313" key="3">
    <source>
        <dbReference type="Proteomes" id="UP001162131"/>
    </source>
</evidence>
<dbReference type="AlphaFoldDB" id="A0AAU9IR80"/>
<keyword evidence="1" id="KW-0472">Membrane</keyword>
<keyword evidence="1" id="KW-0812">Transmembrane</keyword>
<reference evidence="2" key="1">
    <citation type="submission" date="2021-09" db="EMBL/GenBank/DDBJ databases">
        <authorList>
            <consortium name="AG Swart"/>
            <person name="Singh M."/>
            <person name="Singh A."/>
            <person name="Seah K."/>
            <person name="Emmerich C."/>
        </authorList>
    </citation>
    <scope>NUCLEOTIDE SEQUENCE</scope>
    <source>
        <strain evidence="2">ATCC30299</strain>
    </source>
</reference>